<proteinExistence type="predicted"/>
<evidence type="ECO:0000313" key="4">
    <source>
        <dbReference type="Proteomes" id="UP000051952"/>
    </source>
</evidence>
<keyword evidence="2" id="KW-0472">Membrane</keyword>
<name>A0A0S4JY38_BODSA</name>
<dbReference type="EMBL" id="CYKH01002159">
    <property type="protein sequence ID" value="CUG93507.1"/>
    <property type="molecule type" value="Genomic_DNA"/>
</dbReference>
<feature type="region of interest" description="Disordered" evidence="1">
    <location>
        <begin position="20"/>
        <end position="48"/>
    </location>
</feature>
<evidence type="ECO:0000256" key="1">
    <source>
        <dbReference type="SAM" id="MobiDB-lite"/>
    </source>
</evidence>
<sequence>MRRFQASTAYQKLGLLLQPQRSAHGAPQRTRRSVVSSPAHSQRKSSKERFSLEEALIKDRERIQRNKDLPWKERLEQLKVYPWKTFVVFMILWSYAGLYAVPWLKGGDLGNVPKVTPLGQKVPEDVKQRLSQNPSLEGWIRTPINVPEKLPENNKNAPRY</sequence>
<keyword evidence="4" id="KW-1185">Reference proteome</keyword>
<dbReference type="AlphaFoldDB" id="A0A0S4JY38"/>
<dbReference type="VEuPathDB" id="TriTrypDB:BSAL_43230"/>
<organism evidence="3 4">
    <name type="scientific">Bodo saltans</name>
    <name type="common">Flagellated protozoan</name>
    <dbReference type="NCBI Taxonomy" id="75058"/>
    <lineage>
        <taxon>Eukaryota</taxon>
        <taxon>Discoba</taxon>
        <taxon>Euglenozoa</taxon>
        <taxon>Kinetoplastea</taxon>
        <taxon>Metakinetoplastina</taxon>
        <taxon>Eubodonida</taxon>
        <taxon>Bodonidae</taxon>
        <taxon>Bodo</taxon>
    </lineage>
</organism>
<accession>A0A0S4JY38</accession>
<protein>
    <submittedName>
        <fullName evidence="3">Transmembrane protein, putative</fullName>
    </submittedName>
</protein>
<evidence type="ECO:0000313" key="3">
    <source>
        <dbReference type="EMBL" id="CUG93507.1"/>
    </source>
</evidence>
<dbReference type="OMA" id="WIRTPIN"/>
<dbReference type="OrthoDB" id="277508at2759"/>
<evidence type="ECO:0000256" key="2">
    <source>
        <dbReference type="SAM" id="Phobius"/>
    </source>
</evidence>
<feature type="transmembrane region" description="Helical" evidence="2">
    <location>
        <begin position="81"/>
        <end position="101"/>
    </location>
</feature>
<keyword evidence="2 3" id="KW-0812">Transmembrane</keyword>
<gene>
    <name evidence="3" type="ORF">BSAL_43230</name>
</gene>
<dbReference type="Proteomes" id="UP000051952">
    <property type="component" value="Unassembled WGS sequence"/>
</dbReference>
<keyword evidence="2" id="KW-1133">Transmembrane helix</keyword>
<reference evidence="4" key="1">
    <citation type="submission" date="2015-09" db="EMBL/GenBank/DDBJ databases">
        <authorList>
            <consortium name="Pathogen Informatics"/>
        </authorList>
    </citation>
    <scope>NUCLEOTIDE SEQUENCE [LARGE SCALE GENOMIC DNA]</scope>
    <source>
        <strain evidence="4">Lake Konstanz</strain>
    </source>
</reference>